<keyword evidence="7" id="KW-0408">Iron</keyword>
<comment type="subcellular location">
    <subcellularLocation>
        <location evidence="1">Membrane</location>
        <topology evidence="1">Single-pass membrane protein</topology>
    </subcellularLocation>
</comment>
<evidence type="ECO:0000256" key="4">
    <source>
        <dbReference type="ARBA" id="ARBA00022989"/>
    </source>
</evidence>
<name>A0AA88RDT1_9ASTE</name>
<keyword evidence="5" id="KW-0560">Oxidoreductase</keyword>
<protein>
    <recommendedName>
        <fullName evidence="11">Cytochrome P450</fullName>
    </recommendedName>
</protein>
<dbReference type="GO" id="GO:0009686">
    <property type="term" value="P:gibberellin biosynthetic process"/>
    <property type="evidence" value="ECO:0007669"/>
    <property type="project" value="InterPro"/>
</dbReference>
<dbReference type="InterPro" id="IPR044225">
    <property type="entry name" value="KO_chloroplastic"/>
</dbReference>
<dbReference type="InterPro" id="IPR001128">
    <property type="entry name" value="Cyt_P450"/>
</dbReference>
<evidence type="ECO:0000256" key="8">
    <source>
        <dbReference type="SAM" id="MobiDB-lite"/>
    </source>
</evidence>
<evidence type="ECO:0000313" key="10">
    <source>
        <dbReference type="Proteomes" id="UP001187471"/>
    </source>
</evidence>
<evidence type="ECO:0000256" key="5">
    <source>
        <dbReference type="ARBA" id="ARBA00023002"/>
    </source>
</evidence>
<dbReference type="Gene3D" id="1.10.630.10">
    <property type="entry name" value="Cytochrome P450"/>
    <property type="match status" value="1"/>
</dbReference>
<dbReference type="GO" id="GO:0009707">
    <property type="term" value="C:chloroplast outer membrane"/>
    <property type="evidence" value="ECO:0007669"/>
    <property type="project" value="TreeGrafter"/>
</dbReference>
<dbReference type="PANTHER" id="PTHR47283">
    <property type="entry name" value="ENT-KAURENE OXIDASE, CHLOROPLASTIC"/>
    <property type="match status" value="1"/>
</dbReference>
<dbReference type="Proteomes" id="UP001187471">
    <property type="component" value="Unassembled WGS sequence"/>
</dbReference>
<organism evidence="9 10">
    <name type="scientific">Escallonia rubra</name>
    <dbReference type="NCBI Taxonomy" id="112253"/>
    <lineage>
        <taxon>Eukaryota</taxon>
        <taxon>Viridiplantae</taxon>
        <taxon>Streptophyta</taxon>
        <taxon>Embryophyta</taxon>
        <taxon>Tracheophyta</taxon>
        <taxon>Spermatophyta</taxon>
        <taxon>Magnoliopsida</taxon>
        <taxon>eudicotyledons</taxon>
        <taxon>Gunneridae</taxon>
        <taxon>Pentapetalae</taxon>
        <taxon>asterids</taxon>
        <taxon>campanulids</taxon>
        <taxon>Escalloniales</taxon>
        <taxon>Escalloniaceae</taxon>
        <taxon>Escallonia</taxon>
    </lineage>
</organism>
<dbReference type="InterPro" id="IPR036396">
    <property type="entry name" value="Cyt_P450_sf"/>
</dbReference>
<evidence type="ECO:0000256" key="1">
    <source>
        <dbReference type="ARBA" id="ARBA00004167"/>
    </source>
</evidence>
<gene>
    <name evidence="9" type="ORF">RJ640_027617</name>
</gene>
<evidence type="ECO:0008006" key="11">
    <source>
        <dbReference type="Google" id="ProtNLM"/>
    </source>
</evidence>
<proteinExistence type="inferred from homology"/>
<evidence type="ECO:0000313" key="9">
    <source>
        <dbReference type="EMBL" id="KAK2976781.1"/>
    </source>
</evidence>
<dbReference type="GO" id="GO:0020037">
    <property type="term" value="F:heme binding"/>
    <property type="evidence" value="ECO:0007669"/>
    <property type="project" value="InterPro"/>
</dbReference>
<keyword evidence="3" id="KW-0812">Transmembrane</keyword>
<keyword evidence="7" id="KW-0349">Heme</keyword>
<dbReference type="PRINTS" id="PR00463">
    <property type="entry name" value="EP450I"/>
</dbReference>
<feature type="region of interest" description="Disordered" evidence="8">
    <location>
        <begin position="23"/>
        <end position="57"/>
    </location>
</feature>
<dbReference type="GO" id="GO:0016709">
    <property type="term" value="F:oxidoreductase activity, acting on paired donors, with incorporation or reduction of molecular oxygen, NAD(P)H as one donor, and incorporation of one atom of oxygen"/>
    <property type="evidence" value="ECO:0007669"/>
    <property type="project" value="TreeGrafter"/>
</dbReference>
<keyword evidence="4" id="KW-1133">Transmembrane helix</keyword>
<keyword evidence="7" id="KW-0479">Metal-binding</keyword>
<dbReference type="Pfam" id="PF00067">
    <property type="entry name" value="p450"/>
    <property type="match status" value="1"/>
</dbReference>
<dbReference type="GO" id="GO:0005506">
    <property type="term" value="F:iron ion binding"/>
    <property type="evidence" value="ECO:0007669"/>
    <property type="project" value="InterPro"/>
</dbReference>
<comment type="caution">
    <text evidence="9">The sequence shown here is derived from an EMBL/GenBank/DDBJ whole genome shotgun (WGS) entry which is preliminary data.</text>
</comment>
<evidence type="ECO:0000256" key="2">
    <source>
        <dbReference type="ARBA" id="ARBA00010617"/>
    </source>
</evidence>
<dbReference type="AlphaFoldDB" id="A0AA88RDT1"/>
<evidence type="ECO:0000256" key="6">
    <source>
        <dbReference type="ARBA" id="ARBA00023136"/>
    </source>
</evidence>
<evidence type="ECO:0000256" key="3">
    <source>
        <dbReference type="ARBA" id="ARBA00022692"/>
    </source>
</evidence>
<sequence length="284" mass="32351">MARKRKLPTVVSSDVVSTFSTFEDHYPSSSKATDPAGMQGNKQSRKRRPRKSYAEVQAGDVQECKEKSVSLKVEDTRDTIKETLPPTTSGEGRGAICEKKGSYYSFIIWYRDQDVPLILLVLLGYLMKYHVNRKWSINSLLSFPSIKVRSALFAFNKVVYTANKDKQYRVFKEEVRSLASEVAAKHLAKSSSADQLLGFTASVVHIKTSDDRLNIYGCIMDDKVWEHPKEWRPERFLDENNDSVDLYKMMAFGGGKRVCAVVHSKLYMSISRMAIGRFIQEFDS</sequence>
<dbReference type="InterPro" id="IPR002401">
    <property type="entry name" value="Cyt_P450_E_grp-I"/>
</dbReference>
<dbReference type="GO" id="GO:0052615">
    <property type="term" value="F:ent-kaurene oxidase activity"/>
    <property type="evidence" value="ECO:0007669"/>
    <property type="project" value="InterPro"/>
</dbReference>
<dbReference type="PANTHER" id="PTHR47283:SF1">
    <property type="entry name" value="ENT-KAURENE OXIDASE, CHLOROPLASTIC"/>
    <property type="match status" value="1"/>
</dbReference>
<keyword evidence="6" id="KW-0472">Membrane</keyword>
<reference evidence="9" key="1">
    <citation type="submission" date="2022-12" db="EMBL/GenBank/DDBJ databases">
        <title>Draft genome assemblies for two species of Escallonia (Escalloniales).</title>
        <authorList>
            <person name="Chanderbali A."/>
            <person name="Dervinis C."/>
            <person name="Anghel I."/>
            <person name="Soltis D."/>
            <person name="Soltis P."/>
            <person name="Zapata F."/>
        </authorList>
    </citation>
    <scope>NUCLEOTIDE SEQUENCE</scope>
    <source>
        <strain evidence="9">UCBG92.1500</strain>
        <tissue evidence="9">Leaf</tissue>
    </source>
</reference>
<evidence type="ECO:0000256" key="7">
    <source>
        <dbReference type="PIRSR" id="PIRSR602401-1"/>
    </source>
</evidence>
<dbReference type="EMBL" id="JAVXUO010002040">
    <property type="protein sequence ID" value="KAK2976781.1"/>
    <property type="molecule type" value="Genomic_DNA"/>
</dbReference>
<accession>A0AA88RDT1</accession>
<feature type="binding site" description="axial binding residue" evidence="7">
    <location>
        <position position="259"/>
    </location>
    <ligand>
        <name>heme</name>
        <dbReference type="ChEBI" id="CHEBI:30413"/>
    </ligand>
    <ligandPart>
        <name>Fe</name>
        <dbReference type="ChEBI" id="CHEBI:18248"/>
    </ligandPart>
</feature>
<comment type="similarity">
    <text evidence="2">Belongs to the cytochrome P450 family.</text>
</comment>
<dbReference type="GO" id="GO:0005783">
    <property type="term" value="C:endoplasmic reticulum"/>
    <property type="evidence" value="ECO:0007669"/>
    <property type="project" value="TreeGrafter"/>
</dbReference>
<comment type="cofactor">
    <cofactor evidence="7">
        <name>heme</name>
        <dbReference type="ChEBI" id="CHEBI:30413"/>
    </cofactor>
</comment>
<dbReference type="GO" id="GO:0010241">
    <property type="term" value="P:ent-kaurene oxidation to kaurenoic acid"/>
    <property type="evidence" value="ECO:0007669"/>
    <property type="project" value="InterPro"/>
</dbReference>
<keyword evidence="10" id="KW-1185">Reference proteome</keyword>
<dbReference type="SUPFAM" id="SSF48264">
    <property type="entry name" value="Cytochrome P450"/>
    <property type="match status" value="1"/>
</dbReference>